<dbReference type="GO" id="GO:0046872">
    <property type="term" value="F:metal ion binding"/>
    <property type="evidence" value="ECO:0007669"/>
    <property type="project" value="UniProtKB-KW"/>
</dbReference>
<dbReference type="PANTHER" id="PTHR33938">
    <property type="entry name" value="FERULOYL ESTERASE B-RELATED"/>
    <property type="match status" value="1"/>
</dbReference>
<comment type="similarity">
    <text evidence="1">Belongs to the tannase family.</text>
</comment>
<dbReference type="InterPro" id="IPR011118">
    <property type="entry name" value="Tannase/feruloyl_esterase"/>
</dbReference>
<evidence type="ECO:0000313" key="10">
    <source>
        <dbReference type="Proteomes" id="UP000292958"/>
    </source>
</evidence>
<comment type="caution">
    <text evidence="9">The sequence shown here is derived from an EMBL/GenBank/DDBJ whole genome shotgun (WGS) entry which is preliminary data.</text>
</comment>
<keyword evidence="2" id="KW-0719">Serine esterase</keyword>
<feature type="signal peptide" evidence="8">
    <location>
        <begin position="1"/>
        <end position="22"/>
    </location>
</feature>
<evidence type="ECO:0000256" key="8">
    <source>
        <dbReference type="SAM" id="SignalP"/>
    </source>
</evidence>
<feature type="chain" id="PRO_5020766662" evidence="8">
    <location>
        <begin position="23"/>
        <end position="520"/>
    </location>
</feature>
<evidence type="ECO:0000256" key="4">
    <source>
        <dbReference type="ARBA" id="ARBA00022729"/>
    </source>
</evidence>
<sequence length="520" mass="54827">MRNMVAGLLAGVMVGAPVVARAADCAGLTNLKLPQGEITMVAVTEAGRFVSPYGQPLHGEVPEFCRVAGVLRPTADSNIKFEVWMPASGWNGRLLGVGNGGFAGSIGYEQMGGALKQGYATAGTDTGHEGQAEDASWAYKHPEKIADFGWRGLHLTAVAAKAVIAAYYGDGAKKSYFDSCSDGGREALMEAQRFPGDYDGILAGAPANNWTRMLSSGLDITKAVVDPEAYVSSMKLPAITKTVLEQCDAQDGVKDGVLNDPRACHFDPAVLLCKGGDSRECLTEKQISSVRKLYAGGVDAKGHSLFPGYMPGDEWTSWATWVLGSSAGSGSGVLYMQNYFRYMVFDDPKWNPLTADVDAALQTAEAKTGKDVNAVNPDLGAFAARGGKLVIYHGWDDPAISPLNSIAYYESVQKTMGGEKMASFARLYMVPGMEHCIGGPGANLFGQLGAPSAKGPGTGALADLQEWVETGKPIGEMIAVKLGTDNKPVMTRPLCPYPQVAKYKGGGDVKDATSFACGAE</sequence>
<dbReference type="SUPFAM" id="SSF53474">
    <property type="entry name" value="alpha/beta-Hydrolases"/>
    <property type="match status" value="1"/>
</dbReference>
<evidence type="ECO:0000256" key="2">
    <source>
        <dbReference type="ARBA" id="ARBA00022487"/>
    </source>
</evidence>
<gene>
    <name evidence="9" type="ORF">BDD14_1620</name>
</gene>
<organism evidence="9 10">
    <name type="scientific">Edaphobacter modestus</name>
    <dbReference type="NCBI Taxonomy" id="388466"/>
    <lineage>
        <taxon>Bacteria</taxon>
        <taxon>Pseudomonadati</taxon>
        <taxon>Acidobacteriota</taxon>
        <taxon>Terriglobia</taxon>
        <taxon>Terriglobales</taxon>
        <taxon>Acidobacteriaceae</taxon>
        <taxon>Edaphobacter</taxon>
    </lineage>
</organism>
<evidence type="ECO:0000256" key="1">
    <source>
        <dbReference type="ARBA" id="ARBA00006249"/>
    </source>
</evidence>
<proteinExistence type="inferred from homology"/>
<evidence type="ECO:0000313" key="9">
    <source>
        <dbReference type="EMBL" id="RZU40181.1"/>
    </source>
</evidence>
<accession>A0A4Q7YT20</accession>
<keyword evidence="4 8" id="KW-0732">Signal</keyword>
<dbReference type="EMBL" id="SHKW01000001">
    <property type="protein sequence ID" value="RZU40181.1"/>
    <property type="molecule type" value="Genomic_DNA"/>
</dbReference>
<keyword evidence="3" id="KW-0479">Metal-binding</keyword>
<keyword evidence="6" id="KW-0106">Calcium</keyword>
<evidence type="ECO:0000256" key="7">
    <source>
        <dbReference type="ARBA" id="ARBA00023157"/>
    </source>
</evidence>
<dbReference type="InterPro" id="IPR029058">
    <property type="entry name" value="AB_hydrolase_fold"/>
</dbReference>
<protein>
    <submittedName>
        <fullName evidence="9">Feruloyl esterase</fullName>
    </submittedName>
</protein>
<name>A0A4Q7YT20_9BACT</name>
<keyword evidence="5" id="KW-0378">Hydrolase</keyword>
<keyword evidence="10" id="KW-1185">Reference proteome</keyword>
<dbReference type="PANTHER" id="PTHR33938:SF15">
    <property type="entry name" value="FERULOYL ESTERASE B-RELATED"/>
    <property type="match status" value="1"/>
</dbReference>
<keyword evidence="7" id="KW-1015">Disulfide bond</keyword>
<dbReference type="Pfam" id="PF07519">
    <property type="entry name" value="Tannase"/>
    <property type="match status" value="1"/>
</dbReference>
<dbReference type="RefSeq" id="WP_242617811.1">
    <property type="nucleotide sequence ID" value="NZ_SHKW01000001.1"/>
</dbReference>
<evidence type="ECO:0000256" key="3">
    <source>
        <dbReference type="ARBA" id="ARBA00022723"/>
    </source>
</evidence>
<dbReference type="Proteomes" id="UP000292958">
    <property type="component" value="Unassembled WGS sequence"/>
</dbReference>
<dbReference type="AlphaFoldDB" id="A0A4Q7YT20"/>
<evidence type="ECO:0000256" key="6">
    <source>
        <dbReference type="ARBA" id="ARBA00022837"/>
    </source>
</evidence>
<evidence type="ECO:0000256" key="5">
    <source>
        <dbReference type="ARBA" id="ARBA00022801"/>
    </source>
</evidence>
<reference evidence="9 10" key="1">
    <citation type="submission" date="2019-02" db="EMBL/GenBank/DDBJ databases">
        <title>Genomic Encyclopedia of Archaeal and Bacterial Type Strains, Phase II (KMG-II): from individual species to whole genera.</title>
        <authorList>
            <person name="Goeker M."/>
        </authorList>
    </citation>
    <scope>NUCLEOTIDE SEQUENCE [LARGE SCALE GENOMIC DNA]</scope>
    <source>
        <strain evidence="9 10">DSM 18101</strain>
    </source>
</reference>
<dbReference type="GO" id="GO:0052689">
    <property type="term" value="F:carboxylic ester hydrolase activity"/>
    <property type="evidence" value="ECO:0007669"/>
    <property type="project" value="UniProtKB-KW"/>
</dbReference>